<dbReference type="PANTHER" id="PTHR43270:SF8">
    <property type="entry name" value="DI- AND TRIPEPTIDASE DUG2-RELATED"/>
    <property type="match status" value="1"/>
</dbReference>
<evidence type="ECO:0000256" key="2">
    <source>
        <dbReference type="ARBA" id="ARBA00022670"/>
    </source>
</evidence>
<accession>A0A6C1DNU3</accession>
<dbReference type="InterPro" id="IPR001680">
    <property type="entry name" value="WD40_rpt"/>
</dbReference>
<evidence type="ECO:0000256" key="4">
    <source>
        <dbReference type="ARBA" id="ARBA00022801"/>
    </source>
</evidence>
<dbReference type="Pfam" id="PF00400">
    <property type="entry name" value="WD40"/>
    <property type="match status" value="1"/>
</dbReference>
<dbReference type="CDD" id="cd05677">
    <property type="entry name" value="M20_dipept_like_DUG2_type"/>
    <property type="match status" value="1"/>
</dbReference>
<dbReference type="Gene3D" id="2.130.10.10">
    <property type="entry name" value="YVTN repeat-like/Quinoprotein amine dehydrogenase"/>
    <property type="match status" value="2"/>
</dbReference>
<dbReference type="SUPFAM" id="SSF50978">
    <property type="entry name" value="WD40 repeat-like"/>
    <property type="match status" value="1"/>
</dbReference>
<dbReference type="InterPro" id="IPR036322">
    <property type="entry name" value="WD40_repeat_dom_sf"/>
</dbReference>
<dbReference type="SMART" id="SM00320">
    <property type="entry name" value="WD40"/>
    <property type="match status" value="4"/>
</dbReference>
<evidence type="ECO:0000259" key="6">
    <source>
        <dbReference type="Pfam" id="PF07687"/>
    </source>
</evidence>
<dbReference type="SUPFAM" id="SSF55031">
    <property type="entry name" value="Bacterial exopeptidase dimerisation domain"/>
    <property type="match status" value="1"/>
</dbReference>
<keyword evidence="7" id="KW-0315">Glutamine amidotransferase</keyword>
<dbReference type="GO" id="GO:0046872">
    <property type="term" value="F:metal ion binding"/>
    <property type="evidence" value="ECO:0007669"/>
    <property type="project" value="UniProtKB-KW"/>
</dbReference>
<protein>
    <submittedName>
        <fullName evidence="7">Glutamine amidotransferase component</fullName>
    </submittedName>
</protein>
<dbReference type="EMBL" id="CP048984">
    <property type="protein sequence ID" value="QID78267.1"/>
    <property type="molecule type" value="Genomic_DNA"/>
</dbReference>
<dbReference type="FunFam" id="2.130.10.10:FF:001543">
    <property type="entry name" value="Dug2p"/>
    <property type="match status" value="1"/>
</dbReference>
<dbReference type="GO" id="GO:0006508">
    <property type="term" value="P:proteolysis"/>
    <property type="evidence" value="ECO:0007669"/>
    <property type="project" value="UniProtKB-KW"/>
</dbReference>
<evidence type="ECO:0000256" key="5">
    <source>
        <dbReference type="PROSITE-ProRule" id="PRU00221"/>
    </source>
</evidence>
<organism evidence="7 8">
    <name type="scientific">Saccharomyces pastorianus</name>
    <name type="common">Lager yeast</name>
    <name type="synonym">Saccharomyces cerevisiae x Saccharomyces eubayanus</name>
    <dbReference type="NCBI Taxonomy" id="27292"/>
    <lineage>
        <taxon>Eukaryota</taxon>
        <taxon>Fungi</taxon>
        <taxon>Dikarya</taxon>
        <taxon>Ascomycota</taxon>
        <taxon>Saccharomycotina</taxon>
        <taxon>Saccharomycetes</taxon>
        <taxon>Saccharomycetales</taxon>
        <taxon>Saccharomycetaceae</taxon>
        <taxon>Saccharomyces</taxon>
    </lineage>
</organism>
<dbReference type="GO" id="GO:0008233">
    <property type="term" value="F:peptidase activity"/>
    <property type="evidence" value="ECO:0007669"/>
    <property type="project" value="UniProtKB-KW"/>
</dbReference>
<dbReference type="InterPro" id="IPR015943">
    <property type="entry name" value="WD40/YVTN_repeat-like_dom_sf"/>
</dbReference>
<dbReference type="Gene3D" id="3.30.70.360">
    <property type="match status" value="1"/>
</dbReference>
<dbReference type="PIRSF" id="PIRSF037237">
    <property type="entry name" value="Peptidase_WD_repeats_DUG2"/>
    <property type="match status" value="1"/>
</dbReference>
<dbReference type="InterPro" id="IPR051458">
    <property type="entry name" value="Cyt/Met_Dipeptidase"/>
</dbReference>
<dbReference type="InterPro" id="IPR017149">
    <property type="entry name" value="GSH_degradosome_Dug2"/>
</dbReference>
<dbReference type="PANTHER" id="PTHR43270">
    <property type="entry name" value="BETA-ALA-HIS DIPEPTIDASE"/>
    <property type="match status" value="1"/>
</dbReference>
<dbReference type="InterPro" id="IPR011650">
    <property type="entry name" value="Peptidase_M20_dimer"/>
</dbReference>
<keyword evidence="7" id="KW-0808">Transferase</keyword>
<gene>
    <name evidence="7" type="primary">DUG2_1</name>
    <name evidence="7" type="ORF">GRS66_000472</name>
</gene>
<dbReference type="Gene3D" id="3.40.630.10">
    <property type="entry name" value="Zn peptidases"/>
    <property type="match status" value="1"/>
</dbReference>
<comment type="similarity">
    <text evidence="1">Belongs to the peptidase M20A family.</text>
</comment>
<feature type="domain" description="Peptidase M20 dimerisation" evidence="6">
    <location>
        <begin position="628"/>
        <end position="774"/>
    </location>
</feature>
<dbReference type="PROSITE" id="PS50082">
    <property type="entry name" value="WD_REPEATS_2"/>
    <property type="match status" value="2"/>
</dbReference>
<dbReference type="GO" id="GO:0006751">
    <property type="term" value="P:glutathione catabolic process"/>
    <property type="evidence" value="ECO:0007669"/>
    <property type="project" value="InterPro"/>
</dbReference>
<dbReference type="Pfam" id="PF07687">
    <property type="entry name" value="M20_dimer"/>
    <property type="match status" value="1"/>
</dbReference>
<proteinExistence type="inferred from homology"/>
<feature type="repeat" description="WD" evidence="5">
    <location>
        <begin position="383"/>
        <end position="399"/>
    </location>
</feature>
<name>A0A6C1DNU3_SACPS</name>
<dbReference type="OrthoDB" id="7832001at2759"/>
<evidence type="ECO:0000256" key="3">
    <source>
        <dbReference type="ARBA" id="ARBA00022723"/>
    </source>
</evidence>
<reference evidence="7 8" key="1">
    <citation type="journal article" date="2019" name="BMC Genomics">
        <title>Chromosome level assembly and comparative genome analysis confirm lager-brewing yeasts originated from a single hybridization.</title>
        <authorList>
            <person name="Salazar A.N."/>
            <person name="Gorter de Vries A.R."/>
            <person name="van den Broek M."/>
            <person name="Brouwers N."/>
            <person name="de la Torre Cortes P."/>
            <person name="Kuijpers N.G.A."/>
            <person name="Daran J.G."/>
            <person name="Abeel T."/>
        </authorList>
    </citation>
    <scope>NUCLEOTIDE SEQUENCE [LARGE SCALE GENOMIC DNA]</scope>
    <source>
        <strain evidence="7 8">CBS 1483</strain>
    </source>
</reference>
<dbReference type="FunFam" id="2.130.10.10:FF:001401">
    <property type="entry name" value="Dug2p"/>
    <property type="match status" value="1"/>
</dbReference>
<dbReference type="InterPro" id="IPR036264">
    <property type="entry name" value="Bact_exopeptidase_dim_dom"/>
</dbReference>
<keyword evidence="5" id="KW-0853">WD repeat</keyword>
<dbReference type="Proteomes" id="UP000501346">
    <property type="component" value="Chromosome ScII"/>
</dbReference>
<feature type="repeat" description="WD" evidence="5">
    <location>
        <begin position="66"/>
        <end position="99"/>
    </location>
</feature>
<sequence>MYDSRGVALHSELIHRWNHAFSILSIVAFPKKRLLFAGSQDSKILVFDLPTYNLIHTIRLGESQEETHTRSSVLCLTGSEDENFLFSGGADSLVRIWSVGEKTIRDDFLPVTEIATVYSVTDIGDIFSLAYLDSLETIVFGCQNASLLYVENLIQKIEKKSSDGVENINKLPHRRYDKFFDSLGPTGYSSNSLSQTSLTSLQENCGAAIIEVPSENIIKYAHYGFIYSINKLCPRFNQLLEKSSRTSGAEHIISSAGDGISKLWEFSKDKGQNTVKISLINDKIDNEDSVISQTIEFPFLYCGLTDGIIKIWDLNTQQIISTLKTKHESDVISISVYMDHVFAIDESGITHFYQNQVNHWNPQQGKILSSEIFSKSNAGSVSLLTGGSDGSLTLWDITSLLSAVPLSSNSPINASSTLQTTNLWAAYQSASLNNEEMLNTLRELISFQTVSQSKDTTNTLSLRRCAIYLQQLFLKFGATNSQLFPLPDGGNPVVFAYFQGNGKVSQVKGAKKKRILWYGHYDVISSGNTFNWNTDPFTLTCENGYLKGRGVSDNKGPLVSAIHSVAYLFQQGELVNDVVFLVEGSEEIGSASLKQVCEKYHDIIGKDIDWILLSNSTWVDQEHPCLNYGLRGVINAQIKVWSDKPDGHSGLNGGVYDEPMVNLVKIVSKLQNEQNEIMIPNFYSPLKDLTEEEYQRFQKITELANIDENTTVQDLITNWTKPSLSMTTVKFSGPGNITVIPKSVTMGISIRLVPEQSVEQVKRDLKAYLEESFKQLKSQNHLEIKVLNEAEGWLGDPTNHAYQILKDEITTAWDVEPLLVREGGSISCLRMLERIFDAPAVQIPCGQSTDNGHLANENLRIKNWSNLTEILSKVFNRL</sequence>
<dbReference type="Pfam" id="PF01546">
    <property type="entry name" value="Peptidase_M20"/>
    <property type="match status" value="1"/>
</dbReference>
<dbReference type="AlphaFoldDB" id="A0A6C1DNU3"/>
<dbReference type="FunFam" id="3.30.70.360:FF:000029">
    <property type="entry name" value="Dug2p"/>
    <property type="match status" value="1"/>
</dbReference>
<evidence type="ECO:0000313" key="8">
    <source>
        <dbReference type="Proteomes" id="UP000501346"/>
    </source>
</evidence>
<keyword evidence="2" id="KW-0645">Protease</keyword>
<dbReference type="SUPFAM" id="SSF53187">
    <property type="entry name" value="Zn-dependent exopeptidases"/>
    <property type="match status" value="1"/>
</dbReference>
<keyword evidence="8" id="KW-1185">Reference proteome</keyword>
<keyword evidence="3" id="KW-0479">Metal-binding</keyword>
<dbReference type="InterPro" id="IPR002933">
    <property type="entry name" value="Peptidase_M20"/>
</dbReference>
<evidence type="ECO:0000313" key="7">
    <source>
        <dbReference type="EMBL" id="QID78267.1"/>
    </source>
</evidence>
<evidence type="ECO:0000256" key="1">
    <source>
        <dbReference type="ARBA" id="ARBA00006247"/>
    </source>
</evidence>
<dbReference type="GO" id="GO:0016740">
    <property type="term" value="F:transferase activity"/>
    <property type="evidence" value="ECO:0007669"/>
    <property type="project" value="UniProtKB-KW"/>
</dbReference>
<keyword evidence="4" id="KW-0378">Hydrolase</keyword>